<proteinExistence type="predicted"/>
<feature type="domain" description="Myb-like" evidence="2">
    <location>
        <begin position="23"/>
        <end position="93"/>
    </location>
</feature>
<protein>
    <recommendedName>
        <fullName evidence="2">Myb-like domain-containing protein</fullName>
    </recommendedName>
</protein>
<accession>A0ABP0X8J9</accession>
<sequence>MAEANPNQQQQLALVEVQVKPEDREYRKGNWTLHETVTLITAKKLDDQRRLKGSEKEKSRPAELRWKWVENYCWKNGCQRSQNQCNDKWDNLLRDYKKVRDYESRYPPEPISYWQMEKHERKEKGLPSNLLQQVYQTLHDVIDRRFPTPKLPQQLPGPSTDLTPSGSGQQQQQLSHPLLRPSSPIQQPSAQKQPAAPTDTATAHSLSGDDSSEEEETAAAGAKRRKTTMSGGGGGGAEAIAPAMFKSTVEITQTLLACEDKKDRRHRDLLGVEERKLHIEEAKTEISRAGVAGLITAVNNLASAILTLAADKTAGGDTL</sequence>
<reference evidence="3" key="1">
    <citation type="submission" date="2024-02" db="EMBL/GenBank/DDBJ databases">
        <authorList>
            <consortium name="ELIXIR-Norway"/>
            <consortium name="Elixir Norway"/>
        </authorList>
    </citation>
    <scope>NUCLEOTIDE SEQUENCE</scope>
</reference>
<evidence type="ECO:0000313" key="3">
    <source>
        <dbReference type="EMBL" id="CAK9275433.1"/>
    </source>
</evidence>
<gene>
    <name evidence="3" type="ORF">CSSPJE1EN1_LOCUS20911</name>
</gene>
<dbReference type="Pfam" id="PF13837">
    <property type="entry name" value="Myb_DNA-bind_4"/>
    <property type="match status" value="1"/>
</dbReference>
<evidence type="ECO:0000259" key="2">
    <source>
        <dbReference type="PROSITE" id="PS50090"/>
    </source>
</evidence>
<dbReference type="InterPro" id="IPR044822">
    <property type="entry name" value="Myb_DNA-bind_4"/>
</dbReference>
<dbReference type="Gene3D" id="1.10.10.60">
    <property type="entry name" value="Homeodomain-like"/>
    <property type="match status" value="1"/>
</dbReference>
<feature type="compositionally biased region" description="Low complexity" evidence="1">
    <location>
        <begin position="162"/>
        <end position="197"/>
    </location>
</feature>
<evidence type="ECO:0000313" key="4">
    <source>
        <dbReference type="Proteomes" id="UP001497444"/>
    </source>
</evidence>
<feature type="region of interest" description="Disordered" evidence="1">
    <location>
        <begin position="147"/>
        <end position="239"/>
    </location>
</feature>
<name>A0ABP0X8J9_9BRYO</name>
<dbReference type="PANTHER" id="PTHR33492">
    <property type="entry name" value="OSJNBA0043A12.37 PROTEIN-RELATED"/>
    <property type="match status" value="1"/>
</dbReference>
<keyword evidence="4" id="KW-1185">Reference proteome</keyword>
<dbReference type="Proteomes" id="UP001497444">
    <property type="component" value="Chromosome 6"/>
</dbReference>
<dbReference type="InterPro" id="IPR001005">
    <property type="entry name" value="SANT/Myb"/>
</dbReference>
<evidence type="ECO:0000256" key="1">
    <source>
        <dbReference type="SAM" id="MobiDB-lite"/>
    </source>
</evidence>
<dbReference type="PROSITE" id="PS50090">
    <property type="entry name" value="MYB_LIKE"/>
    <property type="match status" value="1"/>
</dbReference>
<dbReference type="EMBL" id="OZ020101">
    <property type="protein sequence ID" value="CAK9275433.1"/>
    <property type="molecule type" value="Genomic_DNA"/>
</dbReference>
<dbReference type="PANTHER" id="PTHR33492:SF11">
    <property type="entry name" value="OS04G0670900 PROTEIN"/>
    <property type="match status" value="1"/>
</dbReference>
<organism evidence="3 4">
    <name type="scientific">Sphagnum jensenii</name>
    <dbReference type="NCBI Taxonomy" id="128206"/>
    <lineage>
        <taxon>Eukaryota</taxon>
        <taxon>Viridiplantae</taxon>
        <taxon>Streptophyta</taxon>
        <taxon>Embryophyta</taxon>
        <taxon>Bryophyta</taxon>
        <taxon>Sphagnophytina</taxon>
        <taxon>Sphagnopsida</taxon>
        <taxon>Sphagnales</taxon>
        <taxon>Sphagnaceae</taxon>
        <taxon>Sphagnum</taxon>
    </lineage>
</organism>